<evidence type="ECO:0000313" key="2">
    <source>
        <dbReference type="EMBL" id="PKH47883.1"/>
    </source>
</evidence>
<comment type="caution">
    <text evidence="2">The sequence shown here is derived from an EMBL/GenBank/DDBJ whole genome shotgun (WGS) entry which is preliminary data.</text>
</comment>
<dbReference type="NCBIfam" id="TIGR01409">
    <property type="entry name" value="TAT_signal_seq"/>
    <property type="match status" value="1"/>
</dbReference>
<evidence type="ECO:0000313" key="3">
    <source>
        <dbReference type="Proteomes" id="UP000233649"/>
    </source>
</evidence>
<feature type="domain" description="Reductive dehalogenase" evidence="1">
    <location>
        <begin position="49"/>
        <end position="275"/>
    </location>
</feature>
<proteinExistence type="predicted"/>
<organism evidence="2 3">
    <name type="scientific">Dehalococcoides mccartyi</name>
    <dbReference type="NCBI Taxonomy" id="61435"/>
    <lineage>
        <taxon>Bacteria</taxon>
        <taxon>Bacillati</taxon>
        <taxon>Chloroflexota</taxon>
        <taxon>Dehalococcoidia</taxon>
        <taxon>Dehalococcoidales</taxon>
        <taxon>Dehalococcoidaceae</taxon>
        <taxon>Dehalococcoides</taxon>
    </lineage>
</organism>
<evidence type="ECO:0000259" key="1">
    <source>
        <dbReference type="Pfam" id="PF13486"/>
    </source>
</evidence>
<accession>A0A2J1E0A6</accession>
<name>A0A2J1E0A6_9CHLR</name>
<reference evidence="2 3" key="1">
    <citation type="journal article" date="2017" name="FEMS Microbiol. Ecol.">
        <title>Reconstructed genomes of novel Dehalococcoides mccartyi strains from 1,2,3,4-tetrachlorodibenzo-p-dioxin-dechlorinating enrichment cultures reveal divergent reductive dehalogenase gene profiles.</title>
        <authorList>
            <person name="Dam H.T."/>
            <person name="Vollmers J."/>
            <person name="Kaster A.K."/>
            <person name="Haggblom M.M."/>
        </authorList>
    </citation>
    <scope>NUCLEOTIDE SEQUENCE [LARGE SCALE GENOMIC DNA]</scope>
    <source>
        <strain evidence="2 3">H1-3-2.001</strain>
    </source>
</reference>
<sequence>MTRFHSTLNRRDFMKGLGVVGAGLGVTSASAPIFHDLDEMVSSPTGISKRPWWVRENDPGKLTVDYDWALMKNPDQMLTMHGGGFRGAGLFRDSTSTWRQTIGLEKSQGIIDKSDKALHDNAANNQPGWQVRDLALTSGSIWLEMPPYYHAASNDQARQNNPKWEGTPEEAAKMVRAASRFYGAADIRTGELTSQESKLFLTRDLHDLPIVFEDSPIGYADSSKRVIPNRKWYEISITIHMSKELFRYGEGPMRAAANHSRYRQWRTIQIALMNFIG</sequence>
<gene>
    <name evidence="2" type="ORF">CVH13_00173</name>
</gene>
<dbReference type="Pfam" id="PF10518">
    <property type="entry name" value="TAT_signal"/>
    <property type="match status" value="1"/>
</dbReference>
<dbReference type="Pfam" id="PF13486">
    <property type="entry name" value="Dehalogenase"/>
    <property type="match status" value="1"/>
</dbReference>
<dbReference type="Proteomes" id="UP000233649">
    <property type="component" value="Unassembled WGS sequence"/>
</dbReference>
<dbReference type="PROSITE" id="PS51318">
    <property type="entry name" value="TAT"/>
    <property type="match status" value="1"/>
</dbReference>
<dbReference type="EMBL" id="PHFD01000059">
    <property type="protein sequence ID" value="PKH47883.1"/>
    <property type="molecule type" value="Genomic_DNA"/>
</dbReference>
<dbReference type="InterPro" id="IPR028894">
    <property type="entry name" value="RDH_dom"/>
</dbReference>
<protein>
    <submittedName>
        <fullName evidence="2">Reductive dehalogenase</fullName>
    </submittedName>
</protein>
<dbReference type="InterPro" id="IPR019546">
    <property type="entry name" value="TAT_signal_bac_arc"/>
</dbReference>
<dbReference type="AlphaFoldDB" id="A0A2J1E0A6"/>
<feature type="non-terminal residue" evidence="2">
    <location>
        <position position="277"/>
    </location>
</feature>
<dbReference type="InterPro" id="IPR006311">
    <property type="entry name" value="TAT_signal"/>
</dbReference>